<dbReference type="InterPro" id="IPR002142">
    <property type="entry name" value="Peptidase_S49"/>
</dbReference>
<keyword evidence="3 6" id="KW-0378">Hydrolase</keyword>
<keyword evidence="2 6" id="KW-0645">Protease</keyword>
<name>A0A840QN34_9BACI</name>
<keyword evidence="4" id="KW-0720">Serine protease</keyword>
<accession>A0A840QN34</accession>
<dbReference type="EMBL" id="JACHHB010000003">
    <property type="protein sequence ID" value="MBB5172753.1"/>
    <property type="molecule type" value="Genomic_DNA"/>
</dbReference>
<dbReference type="GO" id="GO:0006508">
    <property type="term" value="P:proteolysis"/>
    <property type="evidence" value="ECO:0007669"/>
    <property type="project" value="UniProtKB-KW"/>
</dbReference>
<dbReference type="PANTHER" id="PTHR42987">
    <property type="entry name" value="PEPTIDASE S49"/>
    <property type="match status" value="1"/>
</dbReference>
<protein>
    <submittedName>
        <fullName evidence="6">Protease-4</fullName>
        <ecNumber evidence="6">3.4.21.-</ecNumber>
    </submittedName>
</protein>
<organism evidence="6 7">
    <name type="scientific">Texcoconibacillus texcoconensis</name>
    <dbReference type="NCBI Taxonomy" id="1095777"/>
    <lineage>
        <taxon>Bacteria</taxon>
        <taxon>Bacillati</taxon>
        <taxon>Bacillota</taxon>
        <taxon>Bacilli</taxon>
        <taxon>Bacillales</taxon>
        <taxon>Bacillaceae</taxon>
        <taxon>Texcoconibacillus</taxon>
    </lineage>
</organism>
<dbReference type="GO" id="GO:0008236">
    <property type="term" value="F:serine-type peptidase activity"/>
    <property type="evidence" value="ECO:0007669"/>
    <property type="project" value="UniProtKB-KW"/>
</dbReference>
<proteinExistence type="inferred from homology"/>
<evidence type="ECO:0000313" key="7">
    <source>
        <dbReference type="Proteomes" id="UP000551878"/>
    </source>
</evidence>
<gene>
    <name evidence="6" type="ORF">HNQ41_000897</name>
</gene>
<dbReference type="InterPro" id="IPR029045">
    <property type="entry name" value="ClpP/crotonase-like_dom_sf"/>
</dbReference>
<reference evidence="6 7" key="1">
    <citation type="submission" date="2020-08" db="EMBL/GenBank/DDBJ databases">
        <title>Genomic Encyclopedia of Type Strains, Phase IV (KMG-IV): sequencing the most valuable type-strain genomes for metagenomic binning, comparative biology and taxonomic classification.</title>
        <authorList>
            <person name="Goeker M."/>
        </authorList>
    </citation>
    <scope>NUCLEOTIDE SEQUENCE [LARGE SCALE GENOMIC DNA]</scope>
    <source>
        <strain evidence="6 7">DSM 24696</strain>
    </source>
</reference>
<dbReference type="Proteomes" id="UP000551878">
    <property type="component" value="Unassembled WGS sequence"/>
</dbReference>
<dbReference type="AlphaFoldDB" id="A0A840QN34"/>
<evidence type="ECO:0000259" key="5">
    <source>
        <dbReference type="Pfam" id="PF01343"/>
    </source>
</evidence>
<evidence type="ECO:0000256" key="3">
    <source>
        <dbReference type="ARBA" id="ARBA00022801"/>
    </source>
</evidence>
<dbReference type="NCBIfam" id="TIGR00706">
    <property type="entry name" value="SppA_dom"/>
    <property type="match status" value="1"/>
</dbReference>
<dbReference type="InterPro" id="IPR004635">
    <property type="entry name" value="Pept_S49_SppA"/>
</dbReference>
<keyword evidence="7" id="KW-1185">Reference proteome</keyword>
<dbReference type="SUPFAM" id="SSF52096">
    <property type="entry name" value="ClpP/crotonase"/>
    <property type="match status" value="1"/>
</dbReference>
<feature type="domain" description="Peptidase S49" evidence="5">
    <location>
        <begin position="131"/>
        <end position="276"/>
    </location>
</feature>
<dbReference type="InterPro" id="IPR047272">
    <property type="entry name" value="S49_SppA_C"/>
</dbReference>
<comment type="caution">
    <text evidence="6">The sequence shown here is derived from an EMBL/GenBank/DDBJ whole genome shotgun (WGS) entry which is preliminary data.</text>
</comment>
<dbReference type="Gene3D" id="3.90.226.10">
    <property type="entry name" value="2-enoyl-CoA Hydratase, Chain A, domain 1"/>
    <property type="match status" value="2"/>
</dbReference>
<dbReference type="EC" id="3.4.21.-" evidence="6"/>
<evidence type="ECO:0000256" key="1">
    <source>
        <dbReference type="ARBA" id="ARBA00008683"/>
    </source>
</evidence>
<evidence type="ECO:0000313" key="6">
    <source>
        <dbReference type="EMBL" id="MBB5172753.1"/>
    </source>
</evidence>
<dbReference type="CDD" id="cd07023">
    <property type="entry name" value="S49_Sppa_N_C"/>
    <property type="match status" value="1"/>
</dbReference>
<dbReference type="Pfam" id="PF01343">
    <property type="entry name" value="Peptidase_S49"/>
    <property type="match status" value="1"/>
</dbReference>
<dbReference type="PANTHER" id="PTHR42987:SF7">
    <property type="entry name" value="SIGNAL PEPTIDE PEPTIDASE SPPA-RELATED"/>
    <property type="match status" value="1"/>
</dbReference>
<dbReference type="RefSeq" id="WP_343043324.1">
    <property type="nucleotide sequence ID" value="NZ_JACHHB010000003.1"/>
</dbReference>
<sequence length="333" mass="36851">MMNGKRWIALVIAAGLLFLSAIVSAISAVATTNFENLFEAADQPFEERVIEEGNHQGKIAVIHLNGVIQSTYDGQSFLQSAGYNHQRFMEKLDSAAEDANVDGIILQVNTPGGGVVESDEIHDKVVEIQESYNKPVYVSMGNMAASGGYYIAAPAEKIYAHNQTITGSLGVIMQSINIAELFDQFGIESEVIKSGEHKDIMSQTREMTEDERDLLQEMVDESYEQFVDVIEEGRDMEREEVLALADGRIYSGQQALREGLVDELGHFDDVVEDMRDNIGKGDIQVVEYGDSLGIPGLFASGLQEIFGTHSQTAVVNEWLHQADTPRLMYLYKE</sequence>
<comment type="similarity">
    <text evidence="1">Belongs to the peptidase S49 family.</text>
</comment>
<evidence type="ECO:0000256" key="4">
    <source>
        <dbReference type="ARBA" id="ARBA00022825"/>
    </source>
</evidence>
<evidence type="ECO:0000256" key="2">
    <source>
        <dbReference type="ARBA" id="ARBA00022670"/>
    </source>
</evidence>